<dbReference type="GO" id="GO:0003855">
    <property type="term" value="F:3-dehydroquinate dehydratase activity"/>
    <property type="evidence" value="ECO:0007669"/>
    <property type="project" value="UniProtKB-UniRule"/>
</dbReference>
<dbReference type="UniPathway" id="UPA00053">
    <property type="reaction ID" value="UER00086"/>
</dbReference>
<dbReference type="FunFam" id="3.20.20.70:FF:000047">
    <property type="entry name" value="3-dehydroquinate dehydratase"/>
    <property type="match status" value="1"/>
</dbReference>
<comment type="caution">
    <text evidence="5">Lacks conserved residue(s) required for the propagation of feature annotation.</text>
</comment>
<proteinExistence type="inferred from homology"/>
<dbReference type="Gene3D" id="3.20.20.70">
    <property type="entry name" value="Aldolase class I"/>
    <property type="match status" value="1"/>
</dbReference>
<keyword evidence="5" id="KW-0028">Amino-acid biosynthesis</keyword>
<keyword evidence="3 5" id="KW-0456">Lyase</keyword>
<dbReference type="PANTHER" id="PTHR43699">
    <property type="entry name" value="3-DEHYDROQUINATE DEHYDRATASE"/>
    <property type="match status" value="1"/>
</dbReference>
<dbReference type="Pfam" id="PF01487">
    <property type="entry name" value="DHquinase_I"/>
    <property type="match status" value="1"/>
</dbReference>
<dbReference type="NCBIfam" id="TIGR01093">
    <property type="entry name" value="aroD"/>
    <property type="match status" value="1"/>
</dbReference>
<feature type="active site" description="Proton donor/acceptor" evidence="5">
    <location>
        <position position="139"/>
    </location>
</feature>
<feature type="binding site" evidence="5">
    <location>
        <begin position="42"/>
        <end position="44"/>
    </location>
    <ligand>
        <name>3-dehydroquinate</name>
        <dbReference type="ChEBI" id="CHEBI:32364"/>
    </ligand>
</feature>
<evidence type="ECO:0000313" key="7">
    <source>
        <dbReference type="Proteomes" id="UP000014113"/>
    </source>
</evidence>
<dbReference type="GO" id="GO:0009423">
    <property type="term" value="P:chorismate biosynthetic process"/>
    <property type="evidence" value="ECO:0007669"/>
    <property type="project" value="UniProtKB-UniRule"/>
</dbReference>
<dbReference type="GO" id="GO:0009073">
    <property type="term" value="P:aromatic amino acid family biosynthetic process"/>
    <property type="evidence" value="ECO:0007669"/>
    <property type="project" value="UniProtKB-KW"/>
</dbReference>
<keyword evidence="7" id="KW-1185">Reference proteome</keyword>
<feature type="binding site" evidence="5">
    <location>
        <position position="231"/>
    </location>
    <ligand>
        <name>3-dehydroquinate</name>
        <dbReference type="ChEBI" id="CHEBI:32364"/>
    </ligand>
</feature>
<protein>
    <recommendedName>
        <fullName evidence="5">3-dehydroquinate dehydratase</fullName>
        <shortName evidence="5">3-dehydroquinase</shortName>
        <ecNumber evidence="5">4.2.1.10</ecNumber>
    </recommendedName>
    <alternativeName>
        <fullName evidence="5">Type I DHQase</fullName>
    </alternativeName>
    <alternativeName>
        <fullName evidence="5">Type I dehydroquinase</fullName>
        <shortName evidence="5">DHQ1</shortName>
    </alternativeName>
</protein>
<dbReference type="HAMAP" id="MF_00214">
    <property type="entry name" value="AroD"/>
    <property type="match status" value="1"/>
</dbReference>
<organism evidence="6 7">
    <name type="scientific">Enterococcus columbae DSM 7374 = ATCC 51263</name>
    <dbReference type="NCBI Taxonomy" id="1121865"/>
    <lineage>
        <taxon>Bacteria</taxon>
        <taxon>Bacillati</taxon>
        <taxon>Bacillota</taxon>
        <taxon>Bacilli</taxon>
        <taxon>Lactobacillales</taxon>
        <taxon>Enterococcaceae</taxon>
        <taxon>Enterococcus</taxon>
    </lineage>
</organism>
<dbReference type="GO" id="GO:0046279">
    <property type="term" value="P:3,4-dihydroxybenzoate biosynthetic process"/>
    <property type="evidence" value="ECO:0007669"/>
    <property type="project" value="TreeGrafter"/>
</dbReference>
<dbReference type="EC" id="4.2.1.10" evidence="5"/>
<dbReference type="OrthoDB" id="9813659at2"/>
<dbReference type="InterPro" id="IPR001381">
    <property type="entry name" value="DHquinase_I"/>
</dbReference>
<dbReference type="RefSeq" id="WP_016183174.1">
    <property type="nucleotide sequence ID" value="NZ_JXKI01000001.1"/>
</dbReference>
<dbReference type="GO" id="GO:0008652">
    <property type="term" value="P:amino acid biosynthetic process"/>
    <property type="evidence" value="ECO:0007669"/>
    <property type="project" value="UniProtKB-KW"/>
</dbReference>
<dbReference type="eggNOG" id="COG0710">
    <property type="taxonomic scope" value="Bacteria"/>
</dbReference>
<dbReference type="STRING" id="1121865.OMW_01032"/>
<dbReference type="AlphaFoldDB" id="S1MUV9"/>
<evidence type="ECO:0000256" key="3">
    <source>
        <dbReference type="ARBA" id="ARBA00023239"/>
    </source>
</evidence>
<comment type="similarity">
    <text evidence="5">Belongs to the type-I 3-dehydroquinase family.</text>
</comment>
<sequence length="251" mass="28217">MNSQQLKKYRRPRICVPIVAKTADEIVSQAEKIKDCAAQIVEWRCDYFEDFADLEHVLSMLQILKNKLHNKELLFTFRTLAEGGQIEIGLKDYEQLCLTVAKSGLVDLIDIELNMAEFLGRHFIKKLKKRHTLVILSHHNFEKTLADPEMIFKVGLMYQLGADIGKLAMMPNDLNDVLRMMGIIQKAHNFYTLPLAVMAMGDLGKISRLSGELTGSVFTFGAYGEISAPGQLPVDLLAQVLDALQIDHAAD</sequence>
<keyword evidence="4 5" id="KW-0704">Schiff base</keyword>
<comment type="caution">
    <text evidence="6">The sequence shown here is derived from an EMBL/GenBank/DDBJ whole genome shotgun (WGS) entry which is preliminary data.</text>
</comment>
<comment type="function">
    <text evidence="5">Involved in the third step of the chorismate pathway, which leads to the biosynthesis of aromatic amino acids. Catalyzes the cis-dehydration of 3-dehydroquinate (DHQ) and introduces the first double bond of the aromatic ring to yield 3-dehydroshikimate.</text>
</comment>
<dbReference type="PANTHER" id="PTHR43699:SF1">
    <property type="entry name" value="3-DEHYDROQUINATE DEHYDRATASE"/>
    <property type="match status" value="1"/>
</dbReference>
<comment type="catalytic activity">
    <reaction evidence="1 5">
        <text>3-dehydroquinate = 3-dehydroshikimate + H2O</text>
        <dbReference type="Rhea" id="RHEA:21096"/>
        <dbReference type="ChEBI" id="CHEBI:15377"/>
        <dbReference type="ChEBI" id="CHEBI:16630"/>
        <dbReference type="ChEBI" id="CHEBI:32364"/>
        <dbReference type="EC" id="4.2.1.10"/>
    </reaction>
</comment>
<evidence type="ECO:0000256" key="1">
    <source>
        <dbReference type="ARBA" id="ARBA00001864"/>
    </source>
</evidence>
<dbReference type="InterPro" id="IPR018508">
    <property type="entry name" value="3-dehydroquinate_DH_AS"/>
</dbReference>
<comment type="pathway">
    <text evidence="5">Metabolic intermediate biosynthesis; chorismate biosynthesis; chorismate from D-erythrose 4-phosphate and phosphoenolpyruvate: step 3/7.</text>
</comment>
<evidence type="ECO:0000313" key="6">
    <source>
        <dbReference type="EMBL" id="EOW80475.1"/>
    </source>
</evidence>
<feature type="binding site" evidence="5">
    <location>
        <position position="208"/>
    </location>
    <ligand>
        <name>3-dehydroquinate</name>
        <dbReference type="ChEBI" id="CHEBI:32364"/>
    </ligand>
</feature>
<accession>S1MUV9</accession>
<dbReference type="Proteomes" id="UP000014113">
    <property type="component" value="Unassembled WGS sequence"/>
</dbReference>
<evidence type="ECO:0000256" key="2">
    <source>
        <dbReference type="ARBA" id="ARBA00023141"/>
    </source>
</evidence>
<feature type="binding site" evidence="5">
    <location>
        <position position="227"/>
    </location>
    <ligand>
        <name>3-dehydroquinate</name>
        <dbReference type="ChEBI" id="CHEBI:32364"/>
    </ligand>
</feature>
<dbReference type="SUPFAM" id="SSF51569">
    <property type="entry name" value="Aldolase"/>
    <property type="match status" value="1"/>
</dbReference>
<dbReference type="EMBL" id="ASWJ01000008">
    <property type="protein sequence ID" value="EOW80475.1"/>
    <property type="molecule type" value="Genomic_DNA"/>
</dbReference>
<dbReference type="PATRIC" id="fig|1121865.3.peg.1003"/>
<reference evidence="6 7" key="1">
    <citation type="submission" date="2013-03" db="EMBL/GenBank/DDBJ databases">
        <title>The Genome Sequence of Enterococcus columbae ATCC_51263 (PacBio/Illumina hybrid assembly).</title>
        <authorList>
            <consortium name="The Broad Institute Genomics Platform"/>
            <consortium name="The Broad Institute Genome Sequencing Center for Infectious Disease"/>
            <person name="Earl A."/>
            <person name="Russ C."/>
            <person name="Gilmore M."/>
            <person name="Surin D."/>
            <person name="Walker B."/>
            <person name="Young S."/>
            <person name="Zeng Q."/>
            <person name="Gargeya S."/>
            <person name="Fitzgerald M."/>
            <person name="Haas B."/>
            <person name="Abouelleil A."/>
            <person name="Allen A.W."/>
            <person name="Alvarado L."/>
            <person name="Arachchi H.M."/>
            <person name="Berlin A.M."/>
            <person name="Chapman S.B."/>
            <person name="Gainer-Dewar J."/>
            <person name="Goldberg J."/>
            <person name="Griggs A."/>
            <person name="Gujja S."/>
            <person name="Hansen M."/>
            <person name="Howarth C."/>
            <person name="Imamovic A."/>
            <person name="Ireland A."/>
            <person name="Larimer J."/>
            <person name="McCowan C."/>
            <person name="Murphy C."/>
            <person name="Pearson M."/>
            <person name="Poon T.W."/>
            <person name="Priest M."/>
            <person name="Roberts A."/>
            <person name="Saif S."/>
            <person name="Shea T."/>
            <person name="Sisk P."/>
            <person name="Sykes S."/>
            <person name="Wortman J."/>
            <person name="Nusbaum C."/>
            <person name="Birren B."/>
        </authorList>
    </citation>
    <scope>NUCLEOTIDE SEQUENCE [LARGE SCALE GENOMIC DNA]</scope>
    <source>
        <strain evidence="6 7">ATCC 51263</strain>
    </source>
</reference>
<feature type="active site" description="Schiff-base intermediate with substrate" evidence="5">
    <location>
        <position position="166"/>
    </location>
</feature>
<dbReference type="InterPro" id="IPR013785">
    <property type="entry name" value="Aldolase_TIM"/>
</dbReference>
<dbReference type="PROSITE" id="PS01028">
    <property type="entry name" value="DEHYDROQUINASE_I"/>
    <property type="match status" value="1"/>
</dbReference>
<evidence type="ECO:0000256" key="5">
    <source>
        <dbReference type="HAMAP-Rule" id="MF_00214"/>
    </source>
</evidence>
<dbReference type="CDD" id="cd00502">
    <property type="entry name" value="DHQase_I"/>
    <property type="match status" value="1"/>
</dbReference>
<evidence type="ECO:0000256" key="4">
    <source>
        <dbReference type="ARBA" id="ARBA00023270"/>
    </source>
</evidence>
<keyword evidence="2 5" id="KW-0057">Aromatic amino acid biosynthesis</keyword>
<feature type="binding site" evidence="5">
    <location>
        <position position="78"/>
    </location>
    <ligand>
        <name>3-dehydroquinate</name>
        <dbReference type="ChEBI" id="CHEBI:32364"/>
    </ligand>
</feature>
<dbReference type="InterPro" id="IPR050146">
    <property type="entry name" value="Type-I_3-dehydroquinase"/>
</dbReference>
<gene>
    <name evidence="5" type="primary">aroD</name>
    <name evidence="6" type="ORF">I568_01652</name>
</gene>
<comment type="subunit">
    <text evidence="5">Homodimer.</text>
</comment>
<name>S1MUV9_9ENTE</name>